<evidence type="ECO:0000256" key="9">
    <source>
        <dbReference type="ARBA" id="ARBA00023136"/>
    </source>
</evidence>
<dbReference type="GO" id="GO:0016020">
    <property type="term" value="C:membrane"/>
    <property type="evidence" value="ECO:0007669"/>
    <property type="project" value="UniProtKB-SubCell"/>
</dbReference>
<evidence type="ECO:0000256" key="11">
    <source>
        <dbReference type="ARBA" id="ARBA00023303"/>
    </source>
</evidence>
<evidence type="ECO:0000256" key="2">
    <source>
        <dbReference type="ARBA" id="ARBA00007193"/>
    </source>
</evidence>
<feature type="transmembrane region" description="Helical" evidence="13">
    <location>
        <begin position="6"/>
        <end position="30"/>
    </location>
</feature>
<keyword evidence="3 12" id="KW-0813">Transport</keyword>
<evidence type="ECO:0000256" key="7">
    <source>
        <dbReference type="ARBA" id="ARBA00023053"/>
    </source>
</evidence>
<evidence type="ECO:0000256" key="4">
    <source>
        <dbReference type="ARBA" id="ARBA00022461"/>
    </source>
</evidence>
<accession>A0AAD8E3N0</accession>
<gene>
    <name evidence="14" type="ORF">L9F63_007155</name>
</gene>
<evidence type="ECO:0000313" key="14">
    <source>
        <dbReference type="EMBL" id="KAJ9576055.1"/>
    </source>
</evidence>
<keyword evidence="4 12" id="KW-0894">Sodium channel</keyword>
<keyword evidence="11 12" id="KW-0407">Ion channel</keyword>
<comment type="caution">
    <text evidence="14">The sequence shown here is derived from an EMBL/GenBank/DDBJ whole genome shotgun (WGS) entry which is preliminary data.</text>
</comment>
<dbReference type="Proteomes" id="UP001233999">
    <property type="component" value="Unassembled WGS sequence"/>
</dbReference>
<keyword evidence="9 13" id="KW-0472">Membrane</keyword>
<feature type="non-terminal residue" evidence="14">
    <location>
        <position position="1"/>
    </location>
</feature>
<reference evidence="14" key="1">
    <citation type="journal article" date="2023" name="IScience">
        <title>Live-bearing cockroach genome reveals convergent evolutionary mechanisms linked to viviparity in insects and beyond.</title>
        <authorList>
            <person name="Fouks B."/>
            <person name="Harrison M.C."/>
            <person name="Mikhailova A.A."/>
            <person name="Marchal E."/>
            <person name="English S."/>
            <person name="Carruthers M."/>
            <person name="Jennings E.C."/>
            <person name="Chiamaka E.L."/>
            <person name="Frigard R.A."/>
            <person name="Pippel M."/>
            <person name="Attardo G.M."/>
            <person name="Benoit J.B."/>
            <person name="Bornberg-Bauer E."/>
            <person name="Tobe S.S."/>
        </authorList>
    </citation>
    <scope>NUCLEOTIDE SEQUENCE</scope>
    <source>
        <strain evidence="14">Stay&amp;Tobe</strain>
    </source>
</reference>
<reference evidence="14" key="2">
    <citation type="submission" date="2023-05" db="EMBL/GenBank/DDBJ databases">
        <authorList>
            <person name="Fouks B."/>
        </authorList>
    </citation>
    <scope>NUCLEOTIDE SEQUENCE</scope>
    <source>
        <strain evidence="14">Stay&amp;Tobe</strain>
        <tissue evidence="14">Testes</tissue>
    </source>
</reference>
<dbReference type="AlphaFoldDB" id="A0AAD8E3N0"/>
<evidence type="ECO:0000256" key="3">
    <source>
        <dbReference type="ARBA" id="ARBA00022448"/>
    </source>
</evidence>
<keyword evidence="15" id="KW-1185">Reference proteome</keyword>
<keyword evidence="8 12" id="KW-0406">Ion transport</keyword>
<keyword evidence="6 13" id="KW-1133">Transmembrane helix</keyword>
<keyword evidence="5 12" id="KW-0812">Transmembrane</keyword>
<evidence type="ECO:0000313" key="15">
    <source>
        <dbReference type="Proteomes" id="UP001233999"/>
    </source>
</evidence>
<dbReference type="Gene3D" id="1.10.287.770">
    <property type="entry name" value="YojJ-like"/>
    <property type="match status" value="1"/>
</dbReference>
<comment type="similarity">
    <text evidence="2 12">Belongs to the amiloride-sensitive sodium channel (TC 1.A.6) family.</text>
</comment>
<keyword evidence="7" id="KW-0915">Sodium</keyword>
<evidence type="ECO:0000256" key="1">
    <source>
        <dbReference type="ARBA" id="ARBA00004141"/>
    </source>
</evidence>
<dbReference type="GO" id="GO:0005272">
    <property type="term" value="F:sodium channel activity"/>
    <property type="evidence" value="ECO:0007669"/>
    <property type="project" value="UniProtKB-KW"/>
</dbReference>
<name>A0AAD8E3N0_DIPPU</name>
<proteinExistence type="inferred from homology"/>
<evidence type="ECO:0000256" key="5">
    <source>
        <dbReference type="ARBA" id="ARBA00022692"/>
    </source>
</evidence>
<evidence type="ECO:0000256" key="13">
    <source>
        <dbReference type="SAM" id="Phobius"/>
    </source>
</evidence>
<dbReference type="EMBL" id="JASPKZ010009810">
    <property type="protein sequence ID" value="KAJ9576055.1"/>
    <property type="molecule type" value="Genomic_DNA"/>
</dbReference>
<sequence length="51" mass="5887">AFGGTAGLFLGFSVLSLAEIVYNITLRLFFHIRDMNQLRKQNKNKPRIITY</sequence>
<keyword evidence="10 12" id="KW-0739">Sodium transport</keyword>
<dbReference type="InterPro" id="IPR001873">
    <property type="entry name" value="ENaC"/>
</dbReference>
<dbReference type="Pfam" id="PF00858">
    <property type="entry name" value="ASC"/>
    <property type="match status" value="1"/>
</dbReference>
<evidence type="ECO:0000256" key="6">
    <source>
        <dbReference type="ARBA" id="ARBA00022989"/>
    </source>
</evidence>
<evidence type="ECO:0000256" key="10">
    <source>
        <dbReference type="ARBA" id="ARBA00023201"/>
    </source>
</evidence>
<organism evidence="14 15">
    <name type="scientific">Diploptera punctata</name>
    <name type="common">Pacific beetle cockroach</name>
    <dbReference type="NCBI Taxonomy" id="6984"/>
    <lineage>
        <taxon>Eukaryota</taxon>
        <taxon>Metazoa</taxon>
        <taxon>Ecdysozoa</taxon>
        <taxon>Arthropoda</taxon>
        <taxon>Hexapoda</taxon>
        <taxon>Insecta</taxon>
        <taxon>Pterygota</taxon>
        <taxon>Neoptera</taxon>
        <taxon>Polyneoptera</taxon>
        <taxon>Dictyoptera</taxon>
        <taxon>Blattodea</taxon>
        <taxon>Blaberoidea</taxon>
        <taxon>Blaberidae</taxon>
        <taxon>Diplopterinae</taxon>
        <taxon>Diploptera</taxon>
    </lineage>
</organism>
<comment type="subcellular location">
    <subcellularLocation>
        <location evidence="1">Membrane</location>
        <topology evidence="1">Multi-pass membrane protein</topology>
    </subcellularLocation>
</comment>
<protein>
    <submittedName>
        <fullName evidence="14">Uncharacterized protein</fullName>
    </submittedName>
</protein>
<evidence type="ECO:0000256" key="12">
    <source>
        <dbReference type="RuleBase" id="RU000679"/>
    </source>
</evidence>
<evidence type="ECO:0000256" key="8">
    <source>
        <dbReference type="ARBA" id="ARBA00023065"/>
    </source>
</evidence>